<feature type="domain" description="Spo11/DNA topoisomerase VI subunit A N-terminal" evidence="2">
    <location>
        <begin position="174"/>
        <end position="215"/>
    </location>
</feature>
<accession>A0A5B0S0B9</accession>
<evidence type="ECO:0000256" key="1">
    <source>
        <dbReference type="SAM" id="MobiDB-lite"/>
    </source>
</evidence>
<evidence type="ECO:0000313" key="4">
    <source>
        <dbReference type="Proteomes" id="UP000325313"/>
    </source>
</evidence>
<dbReference type="PANTHER" id="PTHR33050">
    <property type="entry name" value="REVERSE TRANSCRIPTASE DOMAIN-CONTAINING PROTEIN"/>
    <property type="match status" value="1"/>
</dbReference>
<protein>
    <submittedName>
        <fullName evidence="3">Endodeoxyribonuclease</fullName>
    </submittedName>
</protein>
<dbReference type="AlphaFoldDB" id="A0A5B0S0B9"/>
<dbReference type="InterPro" id="IPR052055">
    <property type="entry name" value="Hepadnavirus_pol/RT"/>
</dbReference>
<feature type="compositionally biased region" description="Basic and acidic residues" evidence="1">
    <location>
        <begin position="1"/>
        <end position="12"/>
    </location>
</feature>
<dbReference type="Pfam" id="PF04406">
    <property type="entry name" value="TP6A_N"/>
    <property type="match status" value="1"/>
</dbReference>
<reference evidence="3 4" key="1">
    <citation type="submission" date="2019-05" db="EMBL/GenBank/DDBJ databases">
        <title>Emergence of the Ug99 lineage of the wheat stem rust pathogen through somatic hybridization.</title>
        <authorList>
            <person name="Li F."/>
            <person name="Upadhyaya N.M."/>
            <person name="Sperschneider J."/>
            <person name="Matny O."/>
            <person name="Nguyen-Phuc H."/>
            <person name="Mago R."/>
            <person name="Raley C."/>
            <person name="Miller M.E."/>
            <person name="Silverstein K.A.T."/>
            <person name="Henningsen E."/>
            <person name="Hirsch C.D."/>
            <person name="Visser B."/>
            <person name="Pretorius Z.A."/>
            <person name="Steffenson B.J."/>
            <person name="Schwessinger B."/>
            <person name="Dodds P.N."/>
            <person name="Figueroa M."/>
        </authorList>
    </citation>
    <scope>NUCLEOTIDE SEQUENCE [LARGE SCALE GENOMIC DNA]</scope>
    <source>
        <strain evidence="3 4">Ug99</strain>
    </source>
</reference>
<dbReference type="GO" id="GO:0006259">
    <property type="term" value="P:DNA metabolic process"/>
    <property type="evidence" value="ECO:0007669"/>
    <property type="project" value="InterPro"/>
</dbReference>
<feature type="compositionally biased region" description="Acidic residues" evidence="1">
    <location>
        <begin position="96"/>
        <end position="106"/>
    </location>
</feature>
<organism evidence="3 4">
    <name type="scientific">Puccinia graminis f. sp. tritici</name>
    <dbReference type="NCBI Taxonomy" id="56615"/>
    <lineage>
        <taxon>Eukaryota</taxon>
        <taxon>Fungi</taxon>
        <taxon>Dikarya</taxon>
        <taxon>Basidiomycota</taxon>
        <taxon>Pucciniomycotina</taxon>
        <taxon>Pucciniomycetes</taxon>
        <taxon>Pucciniales</taxon>
        <taxon>Pucciniaceae</taxon>
        <taxon>Puccinia</taxon>
    </lineage>
</organism>
<dbReference type="GO" id="GO:0005694">
    <property type="term" value="C:chromosome"/>
    <property type="evidence" value="ECO:0007669"/>
    <property type="project" value="InterPro"/>
</dbReference>
<comment type="caution">
    <text evidence="3">The sequence shown here is derived from an EMBL/GenBank/DDBJ whole genome shotgun (WGS) entry which is preliminary data.</text>
</comment>
<evidence type="ECO:0000313" key="3">
    <source>
        <dbReference type="EMBL" id="KAA1130214.1"/>
    </source>
</evidence>
<dbReference type="GO" id="GO:0003677">
    <property type="term" value="F:DNA binding"/>
    <property type="evidence" value="ECO:0007669"/>
    <property type="project" value="InterPro"/>
</dbReference>
<dbReference type="PANTHER" id="PTHR33050:SF7">
    <property type="entry name" value="RIBONUCLEASE H"/>
    <property type="match status" value="1"/>
</dbReference>
<dbReference type="Proteomes" id="UP000325313">
    <property type="component" value="Unassembled WGS sequence"/>
</dbReference>
<dbReference type="GO" id="GO:0005524">
    <property type="term" value="F:ATP binding"/>
    <property type="evidence" value="ECO:0007669"/>
    <property type="project" value="InterPro"/>
</dbReference>
<dbReference type="EMBL" id="VDEP01000111">
    <property type="protein sequence ID" value="KAA1130214.1"/>
    <property type="molecule type" value="Genomic_DNA"/>
</dbReference>
<evidence type="ECO:0000259" key="2">
    <source>
        <dbReference type="Pfam" id="PF04406"/>
    </source>
</evidence>
<sequence length="325" mass="36937">MPVPLERCDSMGDYHSPIYSIYTDSEGQSSKRAQNEQQEDIASAIPSIFSEVLQAITSNPGLYKPLELTQSGQDMLEDDESSQPNPKEPDAQDTQVVEDEPEPTADDTEKGLEKIERFIIDFLKKLNYAADEANWPVGFKRGDMQIILPMGDSVHPVQSRGLQFPRGIEGGTSRLAQFLQVMDLSHLAILEKTPILIRDVYYHNIPLFIKQVRVEEGKGNPDLATRALCSKLASNQGYNFFVWTDNTTTENILHSRKSKDFHSNNKWKEIQKLLIREDVDITPLRVTSKDNSSDRWLRGVHKPHVAENRVWFNIPNGLSPFMFHA</sequence>
<feature type="region of interest" description="Disordered" evidence="1">
    <location>
        <begin position="73"/>
        <end position="110"/>
    </location>
</feature>
<dbReference type="GO" id="GO:0003824">
    <property type="term" value="F:catalytic activity"/>
    <property type="evidence" value="ECO:0007669"/>
    <property type="project" value="InterPro"/>
</dbReference>
<feature type="compositionally biased region" description="Polar residues" evidence="1">
    <location>
        <begin position="22"/>
        <end position="36"/>
    </location>
</feature>
<feature type="region of interest" description="Disordered" evidence="1">
    <location>
        <begin position="1"/>
        <end position="39"/>
    </location>
</feature>
<proteinExistence type="predicted"/>
<dbReference type="InterPro" id="IPR013049">
    <property type="entry name" value="Spo11/TopoVI_A_N"/>
</dbReference>
<name>A0A5B0S0B9_PUCGR</name>
<gene>
    <name evidence="3" type="primary">SPO11_3</name>
    <name evidence="3" type="ORF">PGTUg99_007971</name>
</gene>